<proteinExistence type="predicted"/>
<reference evidence="1" key="1">
    <citation type="submission" date="2021-03" db="EMBL/GenBank/DDBJ databases">
        <title>Chromosome level genome of the anhydrobiotic midge Polypedilum vanderplanki.</title>
        <authorList>
            <person name="Yoshida Y."/>
            <person name="Kikawada T."/>
            <person name="Gusev O."/>
        </authorList>
    </citation>
    <scope>NUCLEOTIDE SEQUENCE</scope>
    <source>
        <strain evidence="1">NIAS01</strain>
        <tissue evidence="1">Whole body or cell culture</tissue>
    </source>
</reference>
<dbReference type="Proteomes" id="UP001107558">
    <property type="component" value="Chromosome 1"/>
</dbReference>
<protein>
    <submittedName>
        <fullName evidence="1">Uncharacterized protein</fullName>
    </submittedName>
</protein>
<dbReference type="OrthoDB" id="7748004at2759"/>
<organism evidence="1 2">
    <name type="scientific">Polypedilum vanderplanki</name>
    <name type="common">Sleeping chironomid midge</name>
    <dbReference type="NCBI Taxonomy" id="319348"/>
    <lineage>
        <taxon>Eukaryota</taxon>
        <taxon>Metazoa</taxon>
        <taxon>Ecdysozoa</taxon>
        <taxon>Arthropoda</taxon>
        <taxon>Hexapoda</taxon>
        <taxon>Insecta</taxon>
        <taxon>Pterygota</taxon>
        <taxon>Neoptera</taxon>
        <taxon>Endopterygota</taxon>
        <taxon>Diptera</taxon>
        <taxon>Nematocera</taxon>
        <taxon>Chironomoidea</taxon>
        <taxon>Chironomidae</taxon>
        <taxon>Chironominae</taxon>
        <taxon>Polypedilum</taxon>
        <taxon>Polypedilum</taxon>
    </lineage>
</organism>
<keyword evidence="2" id="KW-1185">Reference proteome</keyword>
<gene>
    <name evidence="1" type="ORF">PVAND_009665</name>
</gene>
<dbReference type="EMBL" id="JADBJN010000001">
    <property type="protein sequence ID" value="KAG5680140.1"/>
    <property type="molecule type" value="Genomic_DNA"/>
</dbReference>
<comment type="caution">
    <text evidence="1">The sequence shown here is derived from an EMBL/GenBank/DDBJ whole genome shotgun (WGS) entry which is preliminary data.</text>
</comment>
<evidence type="ECO:0000313" key="1">
    <source>
        <dbReference type="EMBL" id="KAG5680140.1"/>
    </source>
</evidence>
<dbReference type="AlphaFoldDB" id="A0A9J6CDG0"/>
<name>A0A9J6CDG0_POLVA</name>
<evidence type="ECO:0000313" key="2">
    <source>
        <dbReference type="Proteomes" id="UP001107558"/>
    </source>
</evidence>
<sequence length="254" mass="29470">MVHNKIIHVDVAFLTYNPKRSADMPSVKQDSSCIVGLEHLRTHHEIKRREKNVMGQDAYHHYKWYNSMLAYELKTNPENLKLKIVHWHIESANTDAFLMNGKIYKSVSIIIGESLEHWYCWNRAGDKSYGSRYRKSNESQGKTDNKLAIFTIDDNEATFLTRDDTLSKCTTEFCANNCLECKKFKSPFKNSNKGCCACFPSSIEFKSIESDFDDESDDDDDDDDIAQITQLPEFFKRKSFLNNAQIKLNPIHEE</sequence>
<accession>A0A9J6CDG0</accession>